<dbReference type="EMBL" id="KZ509600">
    <property type="protein sequence ID" value="PKU33909.1"/>
    <property type="molecule type" value="Genomic_DNA"/>
</dbReference>
<evidence type="ECO:0000313" key="1">
    <source>
        <dbReference type="EMBL" id="PKU33909.1"/>
    </source>
</evidence>
<keyword evidence="2" id="KW-1185">Reference proteome</keyword>
<name>A0A2I0TJD0_LIMLA</name>
<gene>
    <name evidence="1" type="ORF">llap_15788</name>
</gene>
<dbReference type="AlphaFoldDB" id="A0A2I0TJD0"/>
<sequence length="67" mass="7435">MSTGLRYKSKPGNPEELALCKGHPAICRKSIDLRTKEVPVASVLLFSWVAEQELADTFSTDLHSFLT</sequence>
<evidence type="ECO:0000313" key="2">
    <source>
        <dbReference type="Proteomes" id="UP000233556"/>
    </source>
</evidence>
<reference evidence="2" key="2">
    <citation type="submission" date="2017-12" db="EMBL/GenBank/DDBJ databases">
        <title>Genome sequence of the Bar-tailed Godwit (Limosa lapponica baueri).</title>
        <authorList>
            <person name="Lima N.C.B."/>
            <person name="Parody-Merino A.M."/>
            <person name="Battley P.F."/>
            <person name="Fidler A.E."/>
            <person name="Prosdocimi F."/>
        </authorList>
    </citation>
    <scope>NUCLEOTIDE SEQUENCE [LARGE SCALE GENOMIC DNA]</scope>
</reference>
<protein>
    <submittedName>
        <fullName evidence="1">Uncharacterized protein</fullName>
    </submittedName>
</protein>
<proteinExistence type="predicted"/>
<organism evidence="1 2">
    <name type="scientific">Limosa lapponica baueri</name>
    <dbReference type="NCBI Taxonomy" id="1758121"/>
    <lineage>
        <taxon>Eukaryota</taxon>
        <taxon>Metazoa</taxon>
        <taxon>Chordata</taxon>
        <taxon>Craniata</taxon>
        <taxon>Vertebrata</taxon>
        <taxon>Euteleostomi</taxon>
        <taxon>Archelosauria</taxon>
        <taxon>Archosauria</taxon>
        <taxon>Dinosauria</taxon>
        <taxon>Saurischia</taxon>
        <taxon>Theropoda</taxon>
        <taxon>Coelurosauria</taxon>
        <taxon>Aves</taxon>
        <taxon>Neognathae</taxon>
        <taxon>Neoaves</taxon>
        <taxon>Charadriiformes</taxon>
        <taxon>Scolopacidae</taxon>
        <taxon>Limosa</taxon>
    </lineage>
</organism>
<accession>A0A2I0TJD0</accession>
<reference evidence="2" key="1">
    <citation type="submission" date="2017-11" db="EMBL/GenBank/DDBJ databases">
        <authorList>
            <person name="Lima N.C."/>
            <person name="Parody-Merino A.M."/>
            <person name="Battley P.F."/>
            <person name="Fidler A.E."/>
            <person name="Prosdocimi F."/>
        </authorList>
    </citation>
    <scope>NUCLEOTIDE SEQUENCE [LARGE SCALE GENOMIC DNA]</scope>
</reference>
<dbReference type="Proteomes" id="UP000233556">
    <property type="component" value="Unassembled WGS sequence"/>
</dbReference>